<evidence type="ECO:0000313" key="2">
    <source>
        <dbReference type="Proteomes" id="UP000310016"/>
    </source>
</evidence>
<dbReference type="Proteomes" id="UP000310016">
    <property type="component" value="Unassembled WGS sequence"/>
</dbReference>
<proteinExistence type="predicted"/>
<reference evidence="1 2" key="1">
    <citation type="submission" date="2019-04" db="EMBL/GenBank/DDBJ databases">
        <title>Chitiniphilus eburnea sp. nov., a novel chitinolytic bacterium isolated from aquaculture sludge.</title>
        <authorList>
            <person name="Sheng M."/>
        </authorList>
    </citation>
    <scope>NUCLEOTIDE SEQUENCE [LARGE SCALE GENOMIC DNA]</scope>
    <source>
        <strain evidence="1 2">HX-2-15</strain>
    </source>
</reference>
<gene>
    <name evidence="1" type="ORF">FAZ21_19280</name>
</gene>
<keyword evidence="2" id="KW-1185">Reference proteome</keyword>
<comment type="caution">
    <text evidence="1">The sequence shown here is derived from an EMBL/GenBank/DDBJ whole genome shotgun (WGS) entry which is preliminary data.</text>
</comment>
<name>A0A4U0P9H9_9NEIS</name>
<organism evidence="1 2">
    <name type="scientific">Chitiniphilus eburneus</name>
    <dbReference type="NCBI Taxonomy" id="2571148"/>
    <lineage>
        <taxon>Bacteria</taxon>
        <taxon>Pseudomonadati</taxon>
        <taxon>Pseudomonadota</taxon>
        <taxon>Betaproteobacteria</taxon>
        <taxon>Neisseriales</taxon>
        <taxon>Chitinibacteraceae</taxon>
        <taxon>Chitiniphilus</taxon>
    </lineage>
</organism>
<dbReference type="EMBL" id="SUMF01000048">
    <property type="protein sequence ID" value="TJZ64257.1"/>
    <property type="molecule type" value="Genomic_DNA"/>
</dbReference>
<accession>A0A4U0P9H9</accession>
<dbReference type="AlphaFoldDB" id="A0A4U0P9H9"/>
<sequence length="65" mass="6998">MAAFASPVGAAGVDAWLEKNNLVAGHAGPVFDQAERTEAAVWLRQVNAEHRLMFTIGSNEETASW</sequence>
<protein>
    <submittedName>
        <fullName evidence="1">Uncharacterized protein</fullName>
    </submittedName>
</protein>
<dbReference type="RefSeq" id="WP_136775065.1">
    <property type="nucleotide sequence ID" value="NZ_CP156074.1"/>
</dbReference>
<evidence type="ECO:0000313" key="1">
    <source>
        <dbReference type="EMBL" id="TJZ64257.1"/>
    </source>
</evidence>